<dbReference type="PaxDb" id="273075-Ta0101m"/>
<dbReference type="InterPro" id="IPR004457">
    <property type="entry name" value="Znf_ZPR1"/>
</dbReference>
<protein>
    <submittedName>
        <fullName evidence="6">ZINC-FINGER PROTEIN ZPR1 related protein</fullName>
    </submittedName>
</protein>
<organism evidence="6 7">
    <name type="scientific">Thermoplasma acidophilum (strain ATCC 25905 / DSM 1728 / JCM 9062 / NBRC 15155 / AMRC-C165)</name>
    <dbReference type="NCBI Taxonomy" id="273075"/>
    <lineage>
        <taxon>Archaea</taxon>
        <taxon>Methanobacteriati</taxon>
        <taxon>Thermoplasmatota</taxon>
        <taxon>Thermoplasmata</taxon>
        <taxon>Thermoplasmatales</taxon>
        <taxon>Thermoplasmataceae</taxon>
        <taxon>Thermoplasma</taxon>
    </lineage>
</organism>
<evidence type="ECO:0000256" key="4">
    <source>
        <dbReference type="ARBA" id="ARBA00022833"/>
    </source>
</evidence>
<reference evidence="6 7" key="1">
    <citation type="journal article" date="2000" name="Nature">
        <title>The genome sequence of the thermoacidophilic scavenger Thermoplasma acidophilum.</title>
        <authorList>
            <person name="Ruepp A."/>
            <person name="Graml W."/>
            <person name="Santos-Martinez M.L."/>
            <person name="Koretke K.K."/>
            <person name="Volker C."/>
            <person name="Mewes H.W."/>
            <person name="Frishman D."/>
            <person name="Stocker S."/>
            <person name="Lupas A.N."/>
            <person name="Baumeister W."/>
        </authorList>
    </citation>
    <scope>NUCLEOTIDE SEQUENCE [LARGE SCALE GENOMIC DNA]</scope>
    <source>
        <strain evidence="7">ATCC 25905 / DSM 1728 / JCM 9062 / NBRC 15155 / AMRC-C165</strain>
    </source>
</reference>
<dbReference type="SMR" id="Q9HLX3"/>
<dbReference type="EMBL" id="AL445063">
    <property type="protein sequence ID" value="CAC11249.1"/>
    <property type="molecule type" value="Genomic_DNA"/>
</dbReference>
<keyword evidence="7" id="KW-1185">Reference proteome</keyword>
<dbReference type="GO" id="GO:0008270">
    <property type="term" value="F:zinc ion binding"/>
    <property type="evidence" value="ECO:0007669"/>
    <property type="project" value="UniProtKB-KW"/>
</dbReference>
<dbReference type="HOGENOM" id="CLU_107446_0_0_2"/>
<dbReference type="NCBIfam" id="TIGR00310">
    <property type="entry name" value="ZPR1_znf"/>
    <property type="match status" value="1"/>
</dbReference>
<dbReference type="SMART" id="SM00709">
    <property type="entry name" value="Zpr1"/>
    <property type="match status" value="1"/>
</dbReference>
<dbReference type="Pfam" id="PF22794">
    <property type="entry name" value="jr-ZPR1"/>
    <property type="match status" value="1"/>
</dbReference>
<name>Q9HLX3_THEAC</name>
<dbReference type="InParanoid" id="Q9HLX3"/>
<keyword evidence="2" id="KW-0479">Metal-binding</keyword>
<evidence type="ECO:0000313" key="7">
    <source>
        <dbReference type="Proteomes" id="UP000001024"/>
    </source>
</evidence>
<dbReference type="EnsemblBacteria" id="CAC11249">
    <property type="protein sequence ID" value="CAC11249"/>
    <property type="gene ID" value="CAC11249"/>
</dbReference>
<accession>Q9HLX3</accession>
<dbReference type="InterPro" id="IPR004470">
    <property type="entry name" value="ZPR1-like_arc"/>
</dbReference>
<dbReference type="eggNOG" id="arCOG04265">
    <property type="taxonomic scope" value="Archaea"/>
</dbReference>
<dbReference type="InterPro" id="IPR042451">
    <property type="entry name" value="ZPR1_A/B_dom"/>
</dbReference>
<dbReference type="InterPro" id="IPR056180">
    <property type="entry name" value="ZPR1_jr_dom"/>
</dbReference>
<dbReference type="InterPro" id="IPR040141">
    <property type="entry name" value="ZPR1"/>
</dbReference>
<sequence length="150" mass="17311">MYDTEIPYEGKISIYTYFCKECGYRKTEVYSDEKRDPKKITIRIENPDDLRIIVYRSRRADVYIPEMEASIDSAEYSNGEITTIEGIIYRIGEKLDLLAADDQNNKKIASLRKRIDGIINGKFESFTLIIMDESGKSVVHSDKAMVESMD</sequence>
<evidence type="ECO:0000256" key="2">
    <source>
        <dbReference type="ARBA" id="ARBA00022723"/>
    </source>
</evidence>
<dbReference type="PANTHER" id="PTHR10876:SF0">
    <property type="entry name" value="ZINC FINGER PROTEIN ZPR1"/>
    <property type="match status" value="1"/>
</dbReference>
<proteinExistence type="inferred from homology"/>
<gene>
    <name evidence="6" type="ordered locus">Ta0101</name>
</gene>
<keyword evidence="4" id="KW-0862">Zinc</keyword>
<feature type="domain" description="Zinc finger ZPR1-type" evidence="5">
    <location>
        <begin position="1"/>
        <end position="141"/>
    </location>
</feature>
<evidence type="ECO:0000313" key="6">
    <source>
        <dbReference type="EMBL" id="CAC11249.1"/>
    </source>
</evidence>
<dbReference type="Gene3D" id="2.60.120.1040">
    <property type="entry name" value="ZPR1, A/B domain"/>
    <property type="match status" value="1"/>
</dbReference>
<evidence type="ECO:0000256" key="3">
    <source>
        <dbReference type="ARBA" id="ARBA00022771"/>
    </source>
</evidence>
<evidence type="ECO:0000256" key="1">
    <source>
        <dbReference type="ARBA" id="ARBA00008354"/>
    </source>
</evidence>
<dbReference type="KEGG" id="tac:Ta0101"/>
<dbReference type="NCBIfam" id="TIGR00340">
    <property type="entry name" value="zpr1_rel"/>
    <property type="match status" value="1"/>
</dbReference>
<evidence type="ECO:0000259" key="5">
    <source>
        <dbReference type="SMART" id="SM00709"/>
    </source>
</evidence>
<dbReference type="PANTHER" id="PTHR10876">
    <property type="entry name" value="ZINC FINGER PROTEIN ZPR1"/>
    <property type="match status" value="1"/>
</dbReference>
<dbReference type="STRING" id="273075.gene:9571316"/>
<dbReference type="Proteomes" id="UP000001024">
    <property type="component" value="Chromosome"/>
</dbReference>
<keyword evidence="3 6" id="KW-0863">Zinc-finger</keyword>
<comment type="similarity">
    <text evidence="1">Belongs to the ZPR1 family.</text>
</comment>
<dbReference type="AlphaFoldDB" id="Q9HLX3"/>